<dbReference type="Gene3D" id="3.30.70.1290">
    <property type="entry name" value="Transposase IS200-like"/>
    <property type="match status" value="1"/>
</dbReference>
<dbReference type="KEGG" id="chh:A0O34_20955"/>
<evidence type="ECO:0000313" key="3">
    <source>
        <dbReference type="Proteomes" id="UP000077824"/>
    </source>
</evidence>
<dbReference type="SUPFAM" id="SSF143422">
    <property type="entry name" value="Transposase IS200-like"/>
    <property type="match status" value="1"/>
</dbReference>
<dbReference type="SMART" id="SM01321">
    <property type="entry name" value="Y1_Tnp"/>
    <property type="match status" value="1"/>
</dbReference>
<dbReference type="EMBL" id="CP015199">
    <property type="protein sequence ID" value="ANF52833.1"/>
    <property type="molecule type" value="Genomic_DNA"/>
</dbReference>
<dbReference type="RefSeq" id="WP_066759020.1">
    <property type="nucleotide sequence ID" value="NZ_CP015199.1"/>
</dbReference>
<organism evidence="2 3">
    <name type="scientific">Chryseobacterium glaciei</name>
    <dbReference type="NCBI Taxonomy" id="1685010"/>
    <lineage>
        <taxon>Bacteria</taxon>
        <taxon>Pseudomonadati</taxon>
        <taxon>Bacteroidota</taxon>
        <taxon>Flavobacteriia</taxon>
        <taxon>Flavobacteriales</taxon>
        <taxon>Weeksellaceae</taxon>
        <taxon>Chryseobacterium group</taxon>
        <taxon>Chryseobacterium</taxon>
    </lineage>
</organism>
<dbReference type="PANTHER" id="PTHR33360:SF4">
    <property type="entry name" value="TRANSPOSASE IS200-LIKE PROTEIN"/>
    <property type="match status" value="1"/>
</dbReference>
<keyword evidence="3" id="KW-1185">Reference proteome</keyword>
<evidence type="ECO:0000313" key="2">
    <source>
        <dbReference type="EMBL" id="ANF52833.1"/>
    </source>
</evidence>
<dbReference type="OrthoDB" id="9798161at2"/>
<sequence length="149" mass="17619">MEDEHIFKSHNKTLLVYHLVFPMKYRRKVLNEVSGETLKFICKEISERYEIEFIEIGYESDHVHFLIQSVPSLSLSQIVRTVKSITGRELFRLHPEIKQVLWGGNIWTSGFYANTVGQYGNKEVIQKYIENQGKEKQYTKIYTGQLRLF</sequence>
<dbReference type="Pfam" id="PF01797">
    <property type="entry name" value="Y1_Tnp"/>
    <property type="match status" value="1"/>
</dbReference>
<dbReference type="GO" id="GO:0003677">
    <property type="term" value="F:DNA binding"/>
    <property type="evidence" value="ECO:0007669"/>
    <property type="project" value="InterPro"/>
</dbReference>
<reference evidence="2 3" key="1">
    <citation type="submission" date="2016-04" db="EMBL/GenBank/DDBJ databases">
        <title>Complete Genome Sequence of Chryseobacterium sp. IHBB 10212.</title>
        <authorList>
            <person name="Pal M."/>
            <person name="Swarnkar M.K."/>
            <person name="Kaushal K."/>
            <person name="Chhibber S."/>
            <person name="Singh A.K."/>
            <person name="Gulati A."/>
        </authorList>
    </citation>
    <scope>NUCLEOTIDE SEQUENCE [LARGE SCALE GENOMIC DNA]</scope>
    <source>
        <strain evidence="2 3">IHBB 10212</strain>
    </source>
</reference>
<dbReference type="GO" id="GO:0004803">
    <property type="term" value="F:transposase activity"/>
    <property type="evidence" value="ECO:0007669"/>
    <property type="project" value="InterPro"/>
</dbReference>
<name>A0A172Y0P6_9FLAO</name>
<dbReference type="Proteomes" id="UP000077824">
    <property type="component" value="Chromosome"/>
</dbReference>
<evidence type="ECO:0000259" key="1">
    <source>
        <dbReference type="SMART" id="SM01321"/>
    </source>
</evidence>
<dbReference type="AlphaFoldDB" id="A0A172Y0P6"/>
<dbReference type="PANTHER" id="PTHR33360">
    <property type="entry name" value="TRANSPOSASE FOR INSERTION SEQUENCE ELEMENT IS200"/>
    <property type="match status" value="1"/>
</dbReference>
<proteinExistence type="predicted"/>
<dbReference type="NCBIfam" id="NF033573">
    <property type="entry name" value="transpos_IS200"/>
    <property type="match status" value="1"/>
</dbReference>
<accession>A0A172Y0P6</accession>
<dbReference type="InterPro" id="IPR002686">
    <property type="entry name" value="Transposase_17"/>
</dbReference>
<dbReference type="STRING" id="1685010.A0O34_20955"/>
<dbReference type="GO" id="GO:0006313">
    <property type="term" value="P:DNA transposition"/>
    <property type="evidence" value="ECO:0007669"/>
    <property type="project" value="InterPro"/>
</dbReference>
<feature type="domain" description="Transposase IS200-like" evidence="1">
    <location>
        <begin position="12"/>
        <end position="132"/>
    </location>
</feature>
<dbReference type="InterPro" id="IPR036515">
    <property type="entry name" value="Transposase_17_sf"/>
</dbReference>
<gene>
    <name evidence="2" type="ORF">A0O34_20955</name>
</gene>
<protein>
    <submittedName>
        <fullName evidence="2">Transposase</fullName>
    </submittedName>
</protein>